<gene>
    <name evidence="1" type="ORF">ACK2TP_00445</name>
</gene>
<dbReference type="SUPFAM" id="SSF53474">
    <property type="entry name" value="alpha/beta-Hydrolases"/>
    <property type="match status" value="1"/>
</dbReference>
<dbReference type="InterPro" id="IPR029058">
    <property type="entry name" value="AB_hydrolase_fold"/>
</dbReference>
<proteinExistence type="predicted"/>
<evidence type="ECO:0008006" key="3">
    <source>
        <dbReference type="Google" id="ProtNLM"/>
    </source>
</evidence>
<name>A0ABW9KFB0_9BACT</name>
<dbReference type="Proteomes" id="UP001634747">
    <property type="component" value="Unassembled WGS sequence"/>
</dbReference>
<keyword evidence="2" id="KW-1185">Reference proteome</keyword>
<comment type="caution">
    <text evidence="1">The sequence shown here is derived from an EMBL/GenBank/DDBJ whole genome shotgun (WGS) entry which is preliminary data.</text>
</comment>
<dbReference type="EMBL" id="JBJYXY010000001">
    <property type="protein sequence ID" value="MFN2974219.1"/>
    <property type="molecule type" value="Genomic_DNA"/>
</dbReference>
<accession>A0ABW9KFB0</accession>
<organism evidence="1 2">
    <name type="scientific">Terriglobus aquaticus</name>
    <dbReference type="NCBI Taxonomy" id="940139"/>
    <lineage>
        <taxon>Bacteria</taxon>
        <taxon>Pseudomonadati</taxon>
        <taxon>Acidobacteriota</taxon>
        <taxon>Terriglobia</taxon>
        <taxon>Terriglobales</taxon>
        <taxon>Acidobacteriaceae</taxon>
        <taxon>Terriglobus</taxon>
    </lineage>
</organism>
<dbReference type="Gene3D" id="3.40.50.1820">
    <property type="entry name" value="alpha/beta hydrolase"/>
    <property type="match status" value="1"/>
</dbReference>
<protein>
    <recommendedName>
        <fullName evidence="3">EF-hand domain-containing protein</fullName>
    </recommendedName>
</protein>
<sequence length="252" mass="27747">MFAPLAHAASGPDAAKPSNARPAIRPLRLIVGFMGGRVHADNLLHKEATIAQDLREPAADNLHVLVFANHNGGSALRSVLHLIDQDGDGRISEAERRAVNIAIYGHSWGASETIALARQLQTQNIPVALTVQVDSVQKPGENDAEIPSNVHEAVNLYQRDGLLRGREAIHAQDPAHTRILANEQYHYNAQHAVDIARFPWFARTFMRQHIMIENDPAVWTRVEAYLRNAMDPRSPGLDSAHVALAEQPAIPR</sequence>
<dbReference type="RefSeq" id="WP_263414211.1">
    <property type="nucleotide sequence ID" value="NZ_BAABBH010000001.1"/>
</dbReference>
<evidence type="ECO:0000313" key="1">
    <source>
        <dbReference type="EMBL" id="MFN2974219.1"/>
    </source>
</evidence>
<evidence type="ECO:0000313" key="2">
    <source>
        <dbReference type="Proteomes" id="UP001634747"/>
    </source>
</evidence>
<reference evidence="1 2" key="1">
    <citation type="submission" date="2024-12" db="EMBL/GenBank/DDBJ databases">
        <authorList>
            <person name="Lee Y."/>
        </authorList>
    </citation>
    <scope>NUCLEOTIDE SEQUENCE [LARGE SCALE GENOMIC DNA]</scope>
    <source>
        <strain evidence="1 2">03SUJ4</strain>
    </source>
</reference>